<dbReference type="Proteomes" id="UP000822688">
    <property type="component" value="Chromosome 4"/>
</dbReference>
<evidence type="ECO:0000313" key="1">
    <source>
        <dbReference type="EMBL" id="KAG0580253.1"/>
    </source>
</evidence>
<proteinExistence type="predicted"/>
<dbReference type="AlphaFoldDB" id="A0A8T0ICN3"/>
<accession>A0A8T0ICN3</accession>
<protein>
    <submittedName>
        <fullName evidence="1">Uncharacterized protein</fullName>
    </submittedName>
</protein>
<evidence type="ECO:0000313" key="2">
    <source>
        <dbReference type="Proteomes" id="UP000822688"/>
    </source>
</evidence>
<comment type="caution">
    <text evidence="1">The sequence shown here is derived from an EMBL/GenBank/DDBJ whole genome shotgun (WGS) entry which is preliminary data.</text>
</comment>
<name>A0A8T0ICN3_CERPU</name>
<gene>
    <name evidence="1" type="ORF">KC19_4G160200</name>
</gene>
<organism evidence="1 2">
    <name type="scientific">Ceratodon purpureus</name>
    <name type="common">Fire moss</name>
    <name type="synonym">Dicranum purpureum</name>
    <dbReference type="NCBI Taxonomy" id="3225"/>
    <lineage>
        <taxon>Eukaryota</taxon>
        <taxon>Viridiplantae</taxon>
        <taxon>Streptophyta</taxon>
        <taxon>Embryophyta</taxon>
        <taxon>Bryophyta</taxon>
        <taxon>Bryophytina</taxon>
        <taxon>Bryopsida</taxon>
        <taxon>Dicranidae</taxon>
        <taxon>Pseudoditrichales</taxon>
        <taxon>Ditrichaceae</taxon>
        <taxon>Ceratodon</taxon>
    </lineage>
</organism>
<sequence>MRSARSVQAPVMMGPVTRREQPLGSASSMIECLSVETGIAPIGTFKESLHWPLHITVFRESSLAAMVECDTAMIFLEAGEDSNLGHDHGRSRFAAHGELLRIIVHCGDHGGQHLIAKDRVVTIGSCDDKAASIIKYLVPAEQCSPLLASVGDELDARVCRSDAEFRPRPFLL</sequence>
<reference evidence="1" key="1">
    <citation type="submission" date="2020-06" db="EMBL/GenBank/DDBJ databases">
        <title>WGS assembly of Ceratodon purpureus strain R40.</title>
        <authorList>
            <person name="Carey S.B."/>
            <person name="Jenkins J."/>
            <person name="Shu S."/>
            <person name="Lovell J.T."/>
            <person name="Sreedasyam A."/>
            <person name="Maumus F."/>
            <person name="Tiley G.P."/>
            <person name="Fernandez-Pozo N."/>
            <person name="Barry K."/>
            <person name="Chen C."/>
            <person name="Wang M."/>
            <person name="Lipzen A."/>
            <person name="Daum C."/>
            <person name="Saski C.A."/>
            <person name="Payton A.C."/>
            <person name="Mcbreen J.C."/>
            <person name="Conrad R.E."/>
            <person name="Kollar L.M."/>
            <person name="Olsson S."/>
            <person name="Huttunen S."/>
            <person name="Landis J.B."/>
            <person name="Wickett N.J."/>
            <person name="Johnson M.G."/>
            <person name="Rensing S.A."/>
            <person name="Grimwood J."/>
            <person name="Schmutz J."/>
            <person name="Mcdaniel S.F."/>
        </authorList>
    </citation>
    <scope>NUCLEOTIDE SEQUENCE</scope>
    <source>
        <strain evidence="1">R40</strain>
    </source>
</reference>
<dbReference type="EMBL" id="CM026424">
    <property type="protein sequence ID" value="KAG0580253.1"/>
    <property type="molecule type" value="Genomic_DNA"/>
</dbReference>
<keyword evidence="2" id="KW-1185">Reference proteome</keyword>